<evidence type="ECO:0000313" key="5">
    <source>
        <dbReference type="EMBL" id="MET3791315.1"/>
    </source>
</evidence>
<proteinExistence type="predicted"/>
<dbReference type="PROSITE" id="PS50949">
    <property type="entry name" value="HTH_GNTR"/>
    <property type="match status" value="1"/>
</dbReference>
<dbReference type="RefSeq" id="WP_354193649.1">
    <property type="nucleotide sequence ID" value="NZ_JBEPML010000004.1"/>
</dbReference>
<dbReference type="EMBL" id="JBEPML010000004">
    <property type="protein sequence ID" value="MET3791315.1"/>
    <property type="molecule type" value="Genomic_DNA"/>
</dbReference>
<dbReference type="CDD" id="cd07377">
    <property type="entry name" value="WHTH_GntR"/>
    <property type="match status" value="1"/>
</dbReference>
<feature type="domain" description="HTH gntR-type" evidence="4">
    <location>
        <begin position="8"/>
        <end position="75"/>
    </location>
</feature>
<dbReference type="InterPro" id="IPR036390">
    <property type="entry name" value="WH_DNA-bd_sf"/>
</dbReference>
<protein>
    <submittedName>
        <fullName evidence="5">DNA-binding GntR family transcriptional regulator</fullName>
    </submittedName>
</protein>
<name>A0ABV2MWY3_9HYPH</name>
<dbReference type="SMART" id="SM00895">
    <property type="entry name" value="FCD"/>
    <property type="match status" value="1"/>
</dbReference>
<dbReference type="InterPro" id="IPR000524">
    <property type="entry name" value="Tscrpt_reg_HTH_GntR"/>
</dbReference>
<evidence type="ECO:0000259" key="4">
    <source>
        <dbReference type="PROSITE" id="PS50949"/>
    </source>
</evidence>
<dbReference type="Gene3D" id="1.10.10.10">
    <property type="entry name" value="Winged helix-like DNA-binding domain superfamily/Winged helix DNA-binding domain"/>
    <property type="match status" value="1"/>
</dbReference>
<gene>
    <name evidence="5" type="ORF">ABID37_001523</name>
</gene>
<accession>A0ABV2MWY3</accession>
<dbReference type="InterPro" id="IPR011711">
    <property type="entry name" value="GntR_C"/>
</dbReference>
<evidence type="ECO:0000313" key="6">
    <source>
        <dbReference type="Proteomes" id="UP001549076"/>
    </source>
</evidence>
<dbReference type="Gene3D" id="1.20.120.530">
    <property type="entry name" value="GntR ligand-binding domain-like"/>
    <property type="match status" value="1"/>
</dbReference>
<keyword evidence="2 5" id="KW-0238">DNA-binding</keyword>
<evidence type="ECO:0000256" key="2">
    <source>
        <dbReference type="ARBA" id="ARBA00023125"/>
    </source>
</evidence>
<comment type="caution">
    <text evidence="5">The sequence shown here is derived from an EMBL/GenBank/DDBJ whole genome shotgun (WGS) entry which is preliminary data.</text>
</comment>
<reference evidence="5 6" key="1">
    <citation type="submission" date="2024-06" db="EMBL/GenBank/DDBJ databases">
        <title>Genomic Encyclopedia of Type Strains, Phase IV (KMG-IV): sequencing the most valuable type-strain genomes for metagenomic binning, comparative biology and taxonomic classification.</title>
        <authorList>
            <person name="Goeker M."/>
        </authorList>
    </citation>
    <scope>NUCLEOTIDE SEQUENCE [LARGE SCALE GENOMIC DNA]</scope>
    <source>
        <strain evidence="5 6">DSM 27865</strain>
    </source>
</reference>
<dbReference type="GO" id="GO:0003677">
    <property type="term" value="F:DNA binding"/>
    <property type="evidence" value="ECO:0007669"/>
    <property type="project" value="UniProtKB-KW"/>
</dbReference>
<evidence type="ECO:0000256" key="1">
    <source>
        <dbReference type="ARBA" id="ARBA00023015"/>
    </source>
</evidence>
<dbReference type="Pfam" id="PF07729">
    <property type="entry name" value="FCD"/>
    <property type="match status" value="1"/>
</dbReference>
<dbReference type="PANTHER" id="PTHR43537:SF49">
    <property type="entry name" value="TRANSCRIPTIONAL REGULATORY PROTEIN"/>
    <property type="match status" value="1"/>
</dbReference>
<dbReference type="PRINTS" id="PR00035">
    <property type="entry name" value="HTHGNTR"/>
</dbReference>
<organism evidence="5 6">
    <name type="scientific">Aquamicrobium terrae</name>
    <dbReference type="NCBI Taxonomy" id="1324945"/>
    <lineage>
        <taxon>Bacteria</taxon>
        <taxon>Pseudomonadati</taxon>
        <taxon>Pseudomonadota</taxon>
        <taxon>Alphaproteobacteria</taxon>
        <taxon>Hyphomicrobiales</taxon>
        <taxon>Phyllobacteriaceae</taxon>
        <taxon>Aquamicrobium</taxon>
    </lineage>
</organism>
<dbReference type="SUPFAM" id="SSF48008">
    <property type="entry name" value="GntR ligand-binding domain-like"/>
    <property type="match status" value="1"/>
</dbReference>
<keyword evidence="1" id="KW-0805">Transcription regulation</keyword>
<dbReference type="InterPro" id="IPR036388">
    <property type="entry name" value="WH-like_DNA-bd_sf"/>
</dbReference>
<keyword evidence="3" id="KW-0804">Transcription</keyword>
<sequence>MKLTLDTFEAGNSPFDTLLSAIERGELPPGSRLRETELAEMFGMSRTPVREALHRLQAMGLAVPGARRGLIIAELDYEQLRQLFSVRERLEGMAAYFAALNALPPEIELLQSMVAHDAGITEGDVLRDRNKVFHRQICRASHNAYLVEMLENLRIHQSLLRGTTYRTGDRIGTAQAEHAEIVAAIARRDADGAEKAARNHIANGYRVRIAHLSDGRANG</sequence>
<dbReference type="Proteomes" id="UP001549076">
    <property type="component" value="Unassembled WGS sequence"/>
</dbReference>
<dbReference type="PANTHER" id="PTHR43537">
    <property type="entry name" value="TRANSCRIPTIONAL REGULATOR, GNTR FAMILY"/>
    <property type="match status" value="1"/>
</dbReference>
<keyword evidence="6" id="KW-1185">Reference proteome</keyword>
<dbReference type="Pfam" id="PF00392">
    <property type="entry name" value="GntR"/>
    <property type="match status" value="1"/>
</dbReference>
<dbReference type="SMART" id="SM00345">
    <property type="entry name" value="HTH_GNTR"/>
    <property type="match status" value="1"/>
</dbReference>
<dbReference type="SUPFAM" id="SSF46785">
    <property type="entry name" value="Winged helix' DNA-binding domain"/>
    <property type="match status" value="1"/>
</dbReference>
<dbReference type="InterPro" id="IPR008920">
    <property type="entry name" value="TF_FadR/GntR_C"/>
</dbReference>
<evidence type="ECO:0000256" key="3">
    <source>
        <dbReference type="ARBA" id="ARBA00023163"/>
    </source>
</evidence>